<dbReference type="Proteomes" id="UP000265520">
    <property type="component" value="Unassembled WGS sequence"/>
</dbReference>
<dbReference type="EMBL" id="LXQA010447062">
    <property type="protein sequence ID" value="MCI52432.1"/>
    <property type="molecule type" value="Genomic_DNA"/>
</dbReference>
<protein>
    <submittedName>
        <fullName evidence="2">Uncharacterized protein</fullName>
    </submittedName>
</protein>
<name>A0A392SVG1_9FABA</name>
<evidence type="ECO:0000313" key="2">
    <source>
        <dbReference type="EMBL" id="MCI52432.1"/>
    </source>
</evidence>
<reference evidence="2 3" key="1">
    <citation type="journal article" date="2018" name="Front. Plant Sci.">
        <title>Red Clover (Trifolium pratense) and Zigzag Clover (T. medium) - A Picture of Genomic Similarities and Differences.</title>
        <authorList>
            <person name="Dluhosova J."/>
            <person name="Istvanek J."/>
            <person name="Nedelnik J."/>
            <person name="Repkova J."/>
        </authorList>
    </citation>
    <scope>NUCLEOTIDE SEQUENCE [LARGE SCALE GENOMIC DNA]</scope>
    <source>
        <strain evidence="3">cv. 10/8</strain>
        <tissue evidence="2">Leaf</tissue>
    </source>
</reference>
<organism evidence="2 3">
    <name type="scientific">Trifolium medium</name>
    <dbReference type="NCBI Taxonomy" id="97028"/>
    <lineage>
        <taxon>Eukaryota</taxon>
        <taxon>Viridiplantae</taxon>
        <taxon>Streptophyta</taxon>
        <taxon>Embryophyta</taxon>
        <taxon>Tracheophyta</taxon>
        <taxon>Spermatophyta</taxon>
        <taxon>Magnoliopsida</taxon>
        <taxon>eudicotyledons</taxon>
        <taxon>Gunneridae</taxon>
        <taxon>Pentapetalae</taxon>
        <taxon>rosids</taxon>
        <taxon>fabids</taxon>
        <taxon>Fabales</taxon>
        <taxon>Fabaceae</taxon>
        <taxon>Papilionoideae</taxon>
        <taxon>50 kb inversion clade</taxon>
        <taxon>NPAAA clade</taxon>
        <taxon>Hologalegina</taxon>
        <taxon>IRL clade</taxon>
        <taxon>Trifolieae</taxon>
        <taxon>Trifolium</taxon>
    </lineage>
</organism>
<accession>A0A392SVG1</accession>
<evidence type="ECO:0000256" key="1">
    <source>
        <dbReference type="SAM" id="MobiDB-lite"/>
    </source>
</evidence>
<feature type="region of interest" description="Disordered" evidence="1">
    <location>
        <begin position="1"/>
        <end position="25"/>
    </location>
</feature>
<feature type="compositionally biased region" description="Acidic residues" evidence="1">
    <location>
        <begin position="7"/>
        <end position="25"/>
    </location>
</feature>
<evidence type="ECO:0000313" key="3">
    <source>
        <dbReference type="Proteomes" id="UP000265520"/>
    </source>
</evidence>
<sequence length="25" mass="2803">EPNVPDDLLDDEELMEGEENADGWA</sequence>
<feature type="non-terminal residue" evidence="2">
    <location>
        <position position="1"/>
    </location>
</feature>
<proteinExistence type="predicted"/>
<keyword evidence="3" id="KW-1185">Reference proteome</keyword>
<comment type="caution">
    <text evidence="2">The sequence shown here is derived from an EMBL/GenBank/DDBJ whole genome shotgun (WGS) entry which is preliminary data.</text>
</comment>
<dbReference type="AlphaFoldDB" id="A0A392SVG1"/>